<dbReference type="Proteomes" id="UP000780801">
    <property type="component" value="Unassembled WGS sequence"/>
</dbReference>
<name>A0A9P6FYG6_9FUNG</name>
<dbReference type="SUPFAM" id="SSF52047">
    <property type="entry name" value="RNI-like"/>
    <property type="match status" value="1"/>
</dbReference>
<sequence length="910" mass="103023">MIIHQQGPQRLPNEVLLQVIKCFADDLPQLHTFLSVNWIFFDAASRLLYSRPVTLLDPESEMLFRPAVDYSNALFARHSKLASLLLNAILQNAGDNLDELFETNGLIPIRRIMDPFLEICFQAGTDPNDKNKSPTPKPNWRLTRNYSRYLESSPSISIFNNWVALVQPIDIPSNARGSPSAIGRFIHNRIHILFLSLNAPHIRRLEVGLDLVSEIVNHGLHLQMSSLETLAVRFDFLWDDACSSHEKRLCTFIRGNQSAFPSKDPLDVLLDEDFDLTAPIEPSFDQKLEIGLDDWGLKGTLGFYAAMESPRRIGACKAIWFYERIPLTKISLGKLQVFKDTLDRVGCLEGGDQLRGNARAVATKVRSFLKQCPQLQDLALFVSHIDQFDFREGQKGITYRKDIGTSSTGPTHSPVCPRLSKLTLMTSRYYKVLVGALNDAISEFGSSLTTVSATIPVRWMDTRLPSEIHDSCPIDYRHTARCNAIGYWSAPFLRTIDINLSGMPSLDVGDFSGCPQLETLRICFHIEGGVSNSSDSPLDVPQGPELPDWLDPFKLFPKWTLPKLRELRLTNMAALRFNFESFEDGMPNLMTARLIAQETQSIVPNFVYRVPRLSKHVGSNSIGSMVGPLIPNLESQQEPPCSHQPKEEFHQGQHIQPDTSKMWTERWHLPKLRELELLGPSACVFTRDRFMDLPMLRSLKLGCNELLGQRITKKVIGKHFDTPLYGSDEGIIASPWIDRPFLESKLETVSIRGILGMTEDSISRILTLYAPNLRILTIEERRESCHLKKLIGLIKGMTRMGRYGRGVWTSEQESVEPTVPKLELSSLELEMDRRWESRLGLKASGEKASESTESEVVDRQPGDRLHKVYFFTPYPLTTDDEKLVVRHILEMRRGSRLDAVDLKINGGTYD</sequence>
<evidence type="ECO:0000256" key="1">
    <source>
        <dbReference type="SAM" id="MobiDB-lite"/>
    </source>
</evidence>
<accession>A0A9P6FYG6</accession>
<dbReference type="OrthoDB" id="2358751at2759"/>
<dbReference type="AlphaFoldDB" id="A0A9P6FYG6"/>
<evidence type="ECO:0000313" key="3">
    <source>
        <dbReference type="Proteomes" id="UP000780801"/>
    </source>
</evidence>
<dbReference type="EMBL" id="JAABOA010000851">
    <property type="protein sequence ID" value="KAF9582980.1"/>
    <property type="molecule type" value="Genomic_DNA"/>
</dbReference>
<proteinExistence type="predicted"/>
<dbReference type="Gene3D" id="3.80.10.10">
    <property type="entry name" value="Ribonuclease Inhibitor"/>
    <property type="match status" value="1"/>
</dbReference>
<comment type="caution">
    <text evidence="2">The sequence shown here is derived from an EMBL/GenBank/DDBJ whole genome shotgun (WGS) entry which is preliminary data.</text>
</comment>
<gene>
    <name evidence="2" type="ORF">BGW38_010484</name>
</gene>
<evidence type="ECO:0000313" key="2">
    <source>
        <dbReference type="EMBL" id="KAF9582980.1"/>
    </source>
</evidence>
<keyword evidence="3" id="KW-1185">Reference proteome</keyword>
<protein>
    <submittedName>
        <fullName evidence="2">Uncharacterized protein</fullName>
    </submittedName>
</protein>
<feature type="region of interest" description="Disordered" evidence="1">
    <location>
        <begin position="635"/>
        <end position="656"/>
    </location>
</feature>
<organism evidence="2 3">
    <name type="scientific">Lunasporangiospora selenospora</name>
    <dbReference type="NCBI Taxonomy" id="979761"/>
    <lineage>
        <taxon>Eukaryota</taxon>
        <taxon>Fungi</taxon>
        <taxon>Fungi incertae sedis</taxon>
        <taxon>Mucoromycota</taxon>
        <taxon>Mortierellomycotina</taxon>
        <taxon>Mortierellomycetes</taxon>
        <taxon>Mortierellales</taxon>
        <taxon>Mortierellaceae</taxon>
        <taxon>Lunasporangiospora</taxon>
    </lineage>
</organism>
<dbReference type="InterPro" id="IPR032675">
    <property type="entry name" value="LRR_dom_sf"/>
</dbReference>
<reference evidence="2" key="1">
    <citation type="journal article" date="2020" name="Fungal Divers.">
        <title>Resolving the Mortierellaceae phylogeny through synthesis of multi-gene phylogenetics and phylogenomics.</title>
        <authorList>
            <person name="Vandepol N."/>
            <person name="Liber J."/>
            <person name="Desiro A."/>
            <person name="Na H."/>
            <person name="Kennedy M."/>
            <person name="Barry K."/>
            <person name="Grigoriev I.V."/>
            <person name="Miller A.N."/>
            <person name="O'Donnell K."/>
            <person name="Stajich J.E."/>
            <person name="Bonito G."/>
        </authorList>
    </citation>
    <scope>NUCLEOTIDE SEQUENCE</scope>
    <source>
        <strain evidence="2">KOD1015</strain>
    </source>
</reference>